<dbReference type="InterPro" id="IPR024983">
    <property type="entry name" value="CHAT_dom"/>
</dbReference>
<keyword evidence="2" id="KW-0732">Signal</keyword>
<keyword evidence="5" id="KW-1185">Reference proteome</keyword>
<proteinExistence type="predicted"/>
<evidence type="ECO:0000313" key="4">
    <source>
        <dbReference type="EMBL" id="EDX76148.1"/>
    </source>
</evidence>
<evidence type="ECO:0000256" key="1">
    <source>
        <dbReference type="SAM" id="MobiDB-lite"/>
    </source>
</evidence>
<name>B4VQ43_9CYAN</name>
<feature type="domain" description="Filamentous haemagglutinin FhaB/tRNA nuclease CdiA-like TPS" evidence="3">
    <location>
        <begin position="23"/>
        <end position="137"/>
    </location>
</feature>
<dbReference type="InterPro" id="IPR012334">
    <property type="entry name" value="Pectin_lyas_fold"/>
</dbReference>
<feature type="region of interest" description="Disordered" evidence="1">
    <location>
        <begin position="1023"/>
        <end position="1044"/>
    </location>
</feature>
<accession>B4VQ43</accession>
<protein>
    <submittedName>
        <fullName evidence="4">Haemagglutination activity domain protein</fullName>
    </submittedName>
</protein>
<evidence type="ECO:0000313" key="5">
    <source>
        <dbReference type="Proteomes" id="UP000003835"/>
    </source>
</evidence>
<dbReference type="PANTHER" id="PTHR10098:SF112">
    <property type="entry name" value="SLR0380 PROTEIN"/>
    <property type="match status" value="1"/>
</dbReference>
<dbReference type="InterPro" id="IPR008638">
    <property type="entry name" value="FhaB/CdiA-like_TPS"/>
</dbReference>
<dbReference type="eggNOG" id="COG3210">
    <property type="taxonomic scope" value="Bacteria"/>
</dbReference>
<dbReference type="InterPro" id="IPR011050">
    <property type="entry name" value="Pectin_lyase_fold/virulence"/>
</dbReference>
<dbReference type="SUPFAM" id="SSF51126">
    <property type="entry name" value="Pectin lyase-like"/>
    <property type="match status" value="1"/>
</dbReference>
<feature type="signal peptide" evidence="2">
    <location>
        <begin position="1"/>
        <end position="18"/>
    </location>
</feature>
<dbReference type="Gene3D" id="2.160.20.10">
    <property type="entry name" value="Single-stranded right-handed beta-helix, Pectin lyase-like"/>
    <property type="match status" value="2"/>
</dbReference>
<gene>
    <name evidence="4" type="ORF">MC7420_5582</name>
</gene>
<feature type="compositionally biased region" description="Polar residues" evidence="1">
    <location>
        <begin position="1023"/>
        <end position="1036"/>
    </location>
</feature>
<reference evidence="4 5" key="1">
    <citation type="submission" date="2008-07" db="EMBL/GenBank/DDBJ databases">
        <authorList>
            <person name="Tandeau de Marsac N."/>
            <person name="Ferriera S."/>
            <person name="Johnson J."/>
            <person name="Kravitz S."/>
            <person name="Beeson K."/>
            <person name="Sutton G."/>
            <person name="Rogers Y.-H."/>
            <person name="Friedman R."/>
            <person name="Frazier M."/>
            <person name="Venter J.C."/>
        </authorList>
    </citation>
    <scope>NUCLEOTIDE SEQUENCE [LARGE SCALE GENOMIC DNA]</scope>
    <source>
        <strain evidence="4 5">PCC 7420</strain>
    </source>
</reference>
<sequence>MTLLAGTVRLVTATPVLAQPITPADDGTGTTVTQDGNQFDIQGGSLSSDGTNLFHSLQEFGINSEQIANFLATPDLRNILGRVIGENPSIIDGLIQVTGGTANLYLMNPAGIVFGANAQLNVPADFTATTATGIGFGNNWFNALGDNNYQDLVGEPSQFAFDLSQGGIIINAGELAVEPGRDLALLGGQVVNTGTLTSSGGRITIAAVPNSRLVKISQSGQVLSFEVELPRSNGGLALPTNPLDLATLLTGSGNTVETGVEVTASGEIQTDSGGIIPSQVGVAIASGTVESGTGHISILGIGGTEENTTSGISGIHIIDGSRLEAIGQGTITLNGTGGNGGNFSPDILGNWGISINNATVSSQDGIIHLIGTGGSGDNGLHYGVSIGNQGGSVQSTGTGTIIVEGTGGNGGEGTLHGSQGIKLDLGGLVSTRDGDIQFIGEGGTEPDQFNHGVELFRGSTVEVTGKGNITIEGIAGAGITENHGIRIQEIDPNQSNPSRITARDGAITLIGVGKGTGDNNYGIDLRGGGVETTADGTLTLEGIGANGAAGINVQDGFIQASGTGESTTTLIADEIRVVDTPNIPQTPQVQGTGTVVLSPLDPTVNITIGDTTNSNSNIWNLDTDKLNLFQDGFEQLVIGGEDNQGTIMLADDITFKVPVILRSPFGSGAIDTTGFTITGTQDATITLQGNQRITTGTIINPGRAITLTSNGSIDTRSGILDSHAQNSNGGAITLTAVRDIMTGEINTSSGGNGQGATITLTSRDGEITTNNLNSSGFSGGDILVEAATAITTGTINSSGIQNDGGNVTLDPIGDIQVTLINAQGGNNGQGGQVDITAGQFFRATGTFVDQNGISASISTAGGLGGDSITLRHGGNGFTPFIVGDGTTNGTRGTITSGDFTIAPTQSFLFTQKVGNIQIISVDSPPIPDTDETNPPINPVNLLKPLTEPTLPPNKDEPPEIEIDTQVAKWEESLTRDYETYLGLQDTTILTLADARATLHRIEQATGAKPALIYAVFVPTTVAPQTRSQDSQSSAKESPSRDSDQLQIILVTANGELIRHSIPGATREKVMDTANKLRRAVTDTHIPRPYQRYAQQLYQWLIAPLETELKTQEINNLAFIMDQGLRSLPLAVLHDGDKFIIEQYSIGFMPSLSLTDTRYRDVRDVQVLAMGASQFTDQNPLPAVPTELSAIATQLWQGKSFLNEDFTAANLKTARASQPFGIIHLATHGEFKSGQPSSSYIQFWDRKLKLSDIRQLGLHDPTVELMVLSACRTALGDAEAELGFTGLAVQAGVKSALGSLWYVSDEGTLGLMTGFYEQLQQSPLKAEALRQAQLAMIRGQVRLEEGYLVTPNRRIALPPELANLPAKELTHPYYWSAFTLVGSPW</sequence>
<feature type="chain" id="PRO_5002827596" evidence="2">
    <location>
        <begin position="19"/>
        <end position="1384"/>
    </location>
</feature>
<dbReference type="Pfam" id="PF05860">
    <property type="entry name" value="TPS"/>
    <property type="match status" value="1"/>
</dbReference>
<dbReference type="Proteomes" id="UP000003835">
    <property type="component" value="Unassembled WGS sequence"/>
</dbReference>
<dbReference type="Pfam" id="PF12770">
    <property type="entry name" value="CHAT"/>
    <property type="match status" value="1"/>
</dbReference>
<dbReference type="PANTHER" id="PTHR10098">
    <property type="entry name" value="RAPSYN-RELATED"/>
    <property type="match status" value="1"/>
</dbReference>
<evidence type="ECO:0000259" key="3">
    <source>
        <dbReference type="SMART" id="SM00912"/>
    </source>
</evidence>
<dbReference type="NCBIfam" id="TIGR01901">
    <property type="entry name" value="adhes_NPXG"/>
    <property type="match status" value="1"/>
</dbReference>
<dbReference type="STRING" id="118168.MC7420_5582"/>
<evidence type="ECO:0000256" key="2">
    <source>
        <dbReference type="SAM" id="SignalP"/>
    </source>
</evidence>
<dbReference type="HOGENOM" id="CLU_001178_0_0_3"/>
<dbReference type="eggNOG" id="COG4995">
    <property type="taxonomic scope" value="Bacteria"/>
</dbReference>
<dbReference type="EMBL" id="DS989847">
    <property type="protein sequence ID" value="EDX76148.1"/>
    <property type="molecule type" value="Genomic_DNA"/>
</dbReference>
<dbReference type="SMART" id="SM00912">
    <property type="entry name" value="Haemagg_act"/>
    <property type="match status" value="1"/>
</dbReference>
<organism evidence="4 5">
    <name type="scientific">Coleofasciculus chthonoplastes PCC 7420</name>
    <dbReference type="NCBI Taxonomy" id="118168"/>
    <lineage>
        <taxon>Bacteria</taxon>
        <taxon>Bacillati</taxon>
        <taxon>Cyanobacteriota</taxon>
        <taxon>Cyanophyceae</taxon>
        <taxon>Coleofasciculales</taxon>
        <taxon>Coleofasciculaceae</taxon>
        <taxon>Coleofasciculus</taxon>
    </lineage>
</organism>